<organism evidence="3 4">
    <name type="scientific">Candidatus Nitrosocosmicus franklandianus</name>
    <dbReference type="NCBI Taxonomy" id="1798806"/>
    <lineage>
        <taxon>Archaea</taxon>
        <taxon>Nitrososphaerota</taxon>
        <taxon>Nitrososphaeria</taxon>
        <taxon>Nitrososphaerales</taxon>
        <taxon>Nitrososphaeraceae</taxon>
        <taxon>Candidatus Nitrosocosmicus</taxon>
    </lineage>
</organism>
<dbReference type="EMBL" id="LR216287">
    <property type="protein sequence ID" value="VFJ12795.1"/>
    <property type="molecule type" value="Genomic_DNA"/>
</dbReference>
<dbReference type="SUPFAM" id="SSF51004">
    <property type="entry name" value="C-terminal (heme d1) domain of cytochrome cd1-nitrite reductase"/>
    <property type="match status" value="1"/>
</dbReference>
<reference evidence="3 4" key="1">
    <citation type="submission" date="2019-02" db="EMBL/GenBank/DDBJ databases">
        <authorList>
            <person name="Lehtovirta-Morley E L."/>
        </authorList>
    </citation>
    <scope>NUCLEOTIDE SEQUENCE [LARGE SCALE GENOMIC DNA]</scope>
    <source>
        <strain evidence="3">NFRAN1</strain>
    </source>
</reference>
<gene>
    <name evidence="3" type="ORF">NFRAN_0474</name>
</gene>
<sequence length="214" mass="23374">MYVSNAGNDTVSIIRSSDNMIISIINVGNRPIGIAYNPDNQNMYVSNAGNDTLSVIDSTTNTVIDTVTVEDEPIAIAYNPDNGYMYETSVGDNTISVIRSDNIVIYTIMGVDEPYGIAYNPDNGYMYVANNNANTVTVIGEESLTPPASPEPKTIGELLRSIIQNPLYVTNSIDSANQIRDILTDNYSDNDKLVCDLIKGDNQLTSNIREILKC</sequence>
<name>A0A484I6Q8_9ARCH</name>
<dbReference type="InterPro" id="IPR015943">
    <property type="entry name" value="WD40/YVTN_repeat-like_dom_sf"/>
</dbReference>
<keyword evidence="1" id="KW-0732">Signal</keyword>
<evidence type="ECO:0000313" key="4">
    <source>
        <dbReference type="Proteomes" id="UP000294299"/>
    </source>
</evidence>
<dbReference type="InterPro" id="IPR011048">
    <property type="entry name" value="Haem_d1_sf"/>
</dbReference>
<dbReference type="Gene3D" id="2.130.10.10">
    <property type="entry name" value="YVTN repeat-like/Quinoprotein amine dehydrogenase"/>
    <property type="match status" value="1"/>
</dbReference>
<dbReference type="NCBIfam" id="TIGR02276">
    <property type="entry name" value="beta_rpt_yvtn"/>
    <property type="match status" value="1"/>
</dbReference>
<dbReference type="InterPro" id="IPR011964">
    <property type="entry name" value="YVTN_b-propeller_repeat"/>
</dbReference>
<evidence type="ECO:0000313" key="3">
    <source>
        <dbReference type="EMBL" id="VFJ12795.1"/>
    </source>
</evidence>
<proteinExistence type="predicted"/>
<dbReference type="InterPro" id="IPR051200">
    <property type="entry name" value="Host-pathogen_enzymatic-act"/>
</dbReference>
<keyword evidence="4" id="KW-1185">Reference proteome</keyword>
<dbReference type="AlphaFoldDB" id="A0A484I6Q8"/>
<accession>A0A484I6Q8</accession>
<dbReference type="OrthoDB" id="4734at2157"/>
<dbReference type="InterPro" id="IPR048433">
    <property type="entry name" value="YNCE-like_beta-prop"/>
</dbReference>
<protein>
    <recommendedName>
        <fullName evidence="2">YNCE-like beta-propeller domain-containing protein</fullName>
    </recommendedName>
</protein>
<feature type="domain" description="YNCE-like beta-propeller" evidence="2">
    <location>
        <begin position="2"/>
        <end position="102"/>
    </location>
</feature>
<dbReference type="Proteomes" id="UP000294299">
    <property type="component" value="Chromosome NFRAN"/>
</dbReference>
<dbReference type="Pfam" id="PF21783">
    <property type="entry name" value="YNCE"/>
    <property type="match status" value="1"/>
</dbReference>
<evidence type="ECO:0000259" key="2">
    <source>
        <dbReference type="Pfam" id="PF21783"/>
    </source>
</evidence>
<dbReference type="PANTHER" id="PTHR47197">
    <property type="entry name" value="PROTEIN NIRF"/>
    <property type="match status" value="1"/>
</dbReference>
<dbReference type="PANTHER" id="PTHR47197:SF3">
    <property type="entry name" value="DIHYDRO-HEME D1 DEHYDROGENASE"/>
    <property type="match status" value="1"/>
</dbReference>
<evidence type="ECO:0000256" key="1">
    <source>
        <dbReference type="ARBA" id="ARBA00022729"/>
    </source>
</evidence>
<dbReference type="KEGG" id="nfn:NFRAN_0474"/>